<dbReference type="OrthoDB" id="9800780at2"/>
<dbReference type="GO" id="GO:0000166">
    <property type="term" value="F:nucleotide binding"/>
    <property type="evidence" value="ECO:0007669"/>
    <property type="project" value="UniProtKB-KW"/>
</dbReference>
<feature type="domain" description="Calcineurin-like phosphoesterase" evidence="3">
    <location>
        <begin position="4"/>
        <end position="226"/>
    </location>
</feature>
<keyword evidence="1" id="KW-0732">Signal</keyword>
<dbReference type="Gene3D" id="3.60.21.10">
    <property type="match status" value="1"/>
</dbReference>
<keyword evidence="2" id="KW-0547">Nucleotide-binding</keyword>
<keyword evidence="6" id="KW-1185">Reference proteome</keyword>
<sequence>MKNLKIYFTSDMHGFVYPTDYTDNVKKPIGMLNIINSFEKDENTLVIDGGDTIQGSPFTTYLSKNKFNYHPIAKVMNEGGYDFITLGNHDFNYGYDNLKKYIEEFNGQCICCNVKDKNNQISILPYAIKELDNKLKVGIIGFTTDFINIWEQPYNIENFEIQNTLLSLEKQYNKVRDKVDILIGIYHGGFERDLDTNKILSNTHENLGCQICEKFNFDILLTGHQHMIISGQKICNTYIVQTPANGQGFIELNLKYDNEIIKITSQLKKPKISPNEKMFKELQSIEERVQNWLDSPVGNLDIDLDSKDHLEMALEGSVLANFINSVQIEKSGADISCTSFANSIKGFNKAVTVRDVVSTYVYPNTLVVLEITGEVLKKALLRSSEYFNYDGKEITISDKFLKPKIEHYNYDYFNNIQYGFKLNSDQKNELDYVKFKDKEIKDEDKLTLVMNNYRASGAGGYEFYKTCKIVKEIQVEMTEIIIDYFERYKCINVDKKKYINIKK</sequence>
<dbReference type="InterPro" id="IPR006179">
    <property type="entry name" value="5_nucleotidase/apyrase"/>
</dbReference>
<dbReference type="STRING" id="29367.CLPUN_35830"/>
<feature type="domain" description="5'-Nucleotidase C-terminal" evidence="4">
    <location>
        <begin position="315"/>
        <end position="465"/>
    </location>
</feature>
<evidence type="ECO:0000256" key="2">
    <source>
        <dbReference type="RuleBase" id="RU362119"/>
    </source>
</evidence>
<dbReference type="GO" id="GO:0030288">
    <property type="term" value="C:outer membrane-bounded periplasmic space"/>
    <property type="evidence" value="ECO:0007669"/>
    <property type="project" value="TreeGrafter"/>
</dbReference>
<proteinExistence type="inferred from homology"/>
<evidence type="ECO:0000259" key="3">
    <source>
        <dbReference type="Pfam" id="PF00149"/>
    </source>
</evidence>
<reference evidence="5 6" key="1">
    <citation type="submission" date="2016-05" db="EMBL/GenBank/DDBJ databases">
        <title>Microbial solvent formation.</title>
        <authorList>
            <person name="Poehlein A."/>
            <person name="Montoya Solano J.D."/>
            <person name="Flitsch S."/>
            <person name="Krabben P."/>
            <person name="Duerre P."/>
            <person name="Daniel R."/>
        </authorList>
    </citation>
    <scope>NUCLEOTIDE SEQUENCE [LARGE SCALE GENOMIC DNA]</scope>
    <source>
        <strain evidence="5 6">DSM 2619</strain>
    </source>
</reference>
<evidence type="ECO:0000259" key="4">
    <source>
        <dbReference type="Pfam" id="PF02872"/>
    </source>
</evidence>
<dbReference type="RefSeq" id="WP_077848599.1">
    <property type="nucleotide sequence ID" value="NZ_LZZM01000191.1"/>
</dbReference>
<dbReference type="InterPro" id="IPR029052">
    <property type="entry name" value="Metallo-depent_PP-like"/>
</dbReference>
<evidence type="ECO:0000313" key="6">
    <source>
        <dbReference type="Proteomes" id="UP000190890"/>
    </source>
</evidence>
<protein>
    <submittedName>
        <fullName evidence="5">Trifunctional nucleotide phosphoesterase protein YfkN</fullName>
    </submittedName>
</protein>
<dbReference type="InterPro" id="IPR008334">
    <property type="entry name" value="5'-Nucleotdase_C"/>
</dbReference>
<dbReference type="InterPro" id="IPR004843">
    <property type="entry name" value="Calcineurin-like_PHP"/>
</dbReference>
<dbReference type="InterPro" id="IPR036907">
    <property type="entry name" value="5'-Nucleotdase_C_sf"/>
</dbReference>
<dbReference type="SUPFAM" id="SSF56300">
    <property type="entry name" value="Metallo-dependent phosphatases"/>
    <property type="match status" value="1"/>
</dbReference>
<keyword evidence="2" id="KW-0378">Hydrolase</keyword>
<dbReference type="GO" id="GO:0009166">
    <property type="term" value="P:nucleotide catabolic process"/>
    <property type="evidence" value="ECO:0007669"/>
    <property type="project" value="InterPro"/>
</dbReference>
<comment type="caution">
    <text evidence="5">The sequence shown here is derived from an EMBL/GenBank/DDBJ whole genome shotgun (WGS) entry which is preliminary data.</text>
</comment>
<dbReference type="EMBL" id="LZZM01000191">
    <property type="protein sequence ID" value="OOM74954.1"/>
    <property type="molecule type" value="Genomic_DNA"/>
</dbReference>
<dbReference type="Pfam" id="PF02872">
    <property type="entry name" value="5_nucleotid_C"/>
    <property type="match status" value="1"/>
</dbReference>
<name>A0A1S8TBG0_9CLOT</name>
<evidence type="ECO:0000256" key="1">
    <source>
        <dbReference type="ARBA" id="ARBA00022729"/>
    </source>
</evidence>
<dbReference type="PRINTS" id="PR01607">
    <property type="entry name" value="APYRASEFAMLY"/>
</dbReference>
<dbReference type="Gene3D" id="3.90.780.10">
    <property type="entry name" value="5'-Nucleotidase, C-terminal domain"/>
    <property type="match status" value="1"/>
</dbReference>
<dbReference type="SUPFAM" id="SSF55816">
    <property type="entry name" value="5'-nucleotidase (syn. UDP-sugar hydrolase), C-terminal domain"/>
    <property type="match status" value="1"/>
</dbReference>
<comment type="similarity">
    <text evidence="2">Belongs to the 5'-nucleotidase family.</text>
</comment>
<dbReference type="Proteomes" id="UP000190890">
    <property type="component" value="Unassembled WGS sequence"/>
</dbReference>
<gene>
    <name evidence="5" type="primary">yfkN</name>
    <name evidence="5" type="ORF">CLPUN_35830</name>
</gene>
<accession>A0A1S8TBG0</accession>
<dbReference type="PANTHER" id="PTHR11575">
    <property type="entry name" value="5'-NUCLEOTIDASE-RELATED"/>
    <property type="match status" value="1"/>
</dbReference>
<dbReference type="GO" id="GO:0016787">
    <property type="term" value="F:hydrolase activity"/>
    <property type="evidence" value="ECO:0007669"/>
    <property type="project" value="UniProtKB-KW"/>
</dbReference>
<evidence type="ECO:0000313" key="5">
    <source>
        <dbReference type="EMBL" id="OOM74954.1"/>
    </source>
</evidence>
<dbReference type="PANTHER" id="PTHR11575:SF6">
    <property type="entry name" value="2',3'-CYCLIC-NUCLEOTIDE 2'-PHOSPHODIESTERASE_3'-NUCLEOTIDASE"/>
    <property type="match status" value="1"/>
</dbReference>
<dbReference type="Pfam" id="PF00149">
    <property type="entry name" value="Metallophos"/>
    <property type="match status" value="1"/>
</dbReference>
<organism evidence="5 6">
    <name type="scientific">Clostridium puniceum</name>
    <dbReference type="NCBI Taxonomy" id="29367"/>
    <lineage>
        <taxon>Bacteria</taxon>
        <taxon>Bacillati</taxon>
        <taxon>Bacillota</taxon>
        <taxon>Clostridia</taxon>
        <taxon>Eubacteriales</taxon>
        <taxon>Clostridiaceae</taxon>
        <taxon>Clostridium</taxon>
    </lineage>
</organism>
<dbReference type="AlphaFoldDB" id="A0A1S8TBG0"/>